<feature type="compositionally biased region" description="Polar residues" evidence="8">
    <location>
        <begin position="1"/>
        <end position="20"/>
    </location>
</feature>
<evidence type="ECO:0000256" key="2">
    <source>
        <dbReference type="ARBA" id="ARBA00004141"/>
    </source>
</evidence>
<evidence type="ECO:0000256" key="7">
    <source>
        <dbReference type="RuleBase" id="RU363107"/>
    </source>
</evidence>
<keyword evidence="7" id="KW-0813">Transport</keyword>
<evidence type="ECO:0000256" key="5">
    <source>
        <dbReference type="ARBA" id="ARBA00022989"/>
    </source>
</evidence>
<comment type="function">
    <text evidence="1 7">May be involved in both secretory and endocytic intracellular trafficking in the endosomal/prevacuolar compartments.</text>
</comment>
<dbReference type="GO" id="GO:0016192">
    <property type="term" value="P:vesicle-mediated transport"/>
    <property type="evidence" value="ECO:0007669"/>
    <property type="project" value="UniProtKB-ARBA"/>
</dbReference>
<feature type="region of interest" description="Disordered" evidence="8">
    <location>
        <begin position="1"/>
        <end position="28"/>
    </location>
</feature>
<dbReference type="EMBL" id="BAABME010000091">
    <property type="protein sequence ID" value="GAA0139457.1"/>
    <property type="molecule type" value="Genomic_DNA"/>
</dbReference>
<organism evidence="9 10">
    <name type="scientific">Lithospermum erythrorhizon</name>
    <name type="common">Purple gromwell</name>
    <name type="synonym">Lithospermum officinale var. erythrorhizon</name>
    <dbReference type="NCBI Taxonomy" id="34254"/>
    <lineage>
        <taxon>Eukaryota</taxon>
        <taxon>Viridiplantae</taxon>
        <taxon>Streptophyta</taxon>
        <taxon>Embryophyta</taxon>
        <taxon>Tracheophyta</taxon>
        <taxon>Spermatophyta</taxon>
        <taxon>Magnoliopsida</taxon>
        <taxon>eudicotyledons</taxon>
        <taxon>Gunneridae</taxon>
        <taxon>Pentapetalae</taxon>
        <taxon>asterids</taxon>
        <taxon>lamiids</taxon>
        <taxon>Boraginales</taxon>
        <taxon>Boraginaceae</taxon>
        <taxon>Boraginoideae</taxon>
        <taxon>Lithospermeae</taxon>
        <taxon>Lithospermum</taxon>
    </lineage>
</organism>
<evidence type="ECO:0000313" key="9">
    <source>
        <dbReference type="EMBL" id="GAA0139457.1"/>
    </source>
</evidence>
<evidence type="ECO:0000256" key="3">
    <source>
        <dbReference type="ARBA" id="ARBA00006483"/>
    </source>
</evidence>
<evidence type="ECO:0000313" key="10">
    <source>
        <dbReference type="Proteomes" id="UP001454036"/>
    </source>
</evidence>
<proteinExistence type="inferred from homology"/>
<keyword evidence="6 7" id="KW-0472">Membrane</keyword>
<feature type="transmembrane region" description="Helical" evidence="7">
    <location>
        <begin position="89"/>
        <end position="110"/>
    </location>
</feature>
<keyword evidence="5 7" id="KW-1133">Transmembrane helix</keyword>
<feature type="transmembrane region" description="Helical" evidence="7">
    <location>
        <begin position="122"/>
        <end position="139"/>
    </location>
</feature>
<dbReference type="InterPro" id="IPR004895">
    <property type="entry name" value="Prenylated_rab_accept_PRA1"/>
</dbReference>
<accession>A0AAV3NKK7</accession>
<dbReference type="AlphaFoldDB" id="A0AAV3NKK7"/>
<comment type="caution">
    <text evidence="9">The sequence shown here is derived from an EMBL/GenBank/DDBJ whole genome shotgun (WGS) entry which is preliminary data.</text>
</comment>
<protein>
    <recommendedName>
        <fullName evidence="7">PRA1 family protein</fullName>
    </recommendedName>
</protein>
<evidence type="ECO:0000256" key="8">
    <source>
        <dbReference type="SAM" id="MobiDB-lite"/>
    </source>
</evidence>
<dbReference type="Pfam" id="PF03208">
    <property type="entry name" value="PRA1"/>
    <property type="match status" value="1"/>
</dbReference>
<sequence>MENNNSLHNRSPSSSISTMSHENKPKGSTEEEEDLLCSFKFKWPFNIPPTPEAATSRIIKNIRYFGMYYAQFMWVVLFITLIPKRKVSLVYMVIMKEITLMYIVLLRAIPNSVILHKILDKRIVFLLLTIISVVELILTHAVIHLLASLAGTIPLVLMHGAFWKEERPIMKNEDTHGEELVQLVDHKNEGYHLDSV</sequence>
<dbReference type="GO" id="GO:0016020">
    <property type="term" value="C:membrane"/>
    <property type="evidence" value="ECO:0007669"/>
    <property type="project" value="UniProtKB-SubCell"/>
</dbReference>
<dbReference type="Proteomes" id="UP001454036">
    <property type="component" value="Unassembled WGS sequence"/>
</dbReference>
<evidence type="ECO:0000256" key="6">
    <source>
        <dbReference type="ARBA" id="ARBA00023136"/>
    </source>
</evidence>
<keyword evidence="4 7" id="KW-0812">Transmembrane</keyword>
<name>A0AAV3NKK7_LITER</name>
<feature type="transmembrane region" description="Helical" evidence="7">
    <location>
        <begin position="65"/>
        <end position="83"/>
    </location>
</feature>
<reference evidence="9 10" key="1">
    <citation type="submission" date="2024-01" db="EMBL/GenBank/DDBJ databases">
        <title>The complete chloroplast genome sequence of Lithospermum erythrorhizon: insights into the phylogenetic relationship among Boraginaceae species and the maternal lineages of purple gromwells.</title>
        <authorList>
            <person name="Okada T."/>
            <person name="Watanabe K."/>
        </authorList>
    </citation>
    <scope>NUCLEOTIDE SEQUENCE [LARGE SCALE GENOMIC DNA]</scope>
</reference>
<evidence type="ECO:0000256" key="4">
    <source>
        <dbReference type="ARBA" id="ARBA00022692"/>
    </source>
</evidence>
<evidence type="ECO:0000256" key="1">
    <source>
        <dbReference type="ARBA" id="ARBA00002501"/>
    </source>
</evidence>
<dbReference type="PANTHER" id="PTHR38519">
    <property type="entry name" value="PRA1 FAMILY PROTEIN"/>
    <property type="match status" value="1"/>
</dbReference>
<gene>
    <name evidence="9" type="ORF">LIER_00994</name>
</gene>
<comment type="similarity">
    <text evidence="3 7">Belongs to the PRA1 family.</text>
</comment>
<dbReference type="GO" id="GO:0005783">
    <property type="term" value="C:endoplasmic reticulum"/>
    <property type="evidence" value="ECO:0007669"/>
    <property type="project" value="UniProtKB-ARBA"/>
</dbReference>
<dbReference type="PANTHER" id="PTHR38519:SF3">
    <property type="entry name" value="PRA1 FAMILY PROTEIN"/>
    <property type="match status" value="1"/>
</dbReference>
<keyword evidence="10" id="KW-1185">Reference proteome</keyword>
<comment type="subcellular location">
    <subcellularLocation>
        <location evidence="2 7">Membrane</location>
        <topology evidence="2 7">Multi-pass membrane protein</topology>
    </subcellularLocation>
</comment>